<dbReference type="Proteomes" id="UP001240697">
    <property type="component" value="Chromosome"/>
</dbReference>
<evidence type="ECO:0008006" key="4">
    <source>
        <dbReference type="Google" id="ProtNLM"/>
    </source>
</evidence>
<feature type="transmembrane region" description="Helical" evidence="1">
    <location>
        <begin position="88"/>
        <end position="109"/>
    </location>
</feature>
<proteinExistence type="predicted"/>
<evidence type="ECO:0000313" key="3">
    <source>
        <dbReference type="Proteomes" id="UP001240697"/>
    </source>
</evidence>
<organism evidence="2 3">
    <name type="scientific">Comamonas resistens</name>
    <dbReference type="NCBI Taxonomy" id="3046670"/>
    <lineage>
        <taxon>Bacteria</taxon>
        <taxon>Pseudomonadati</taxon>
        <taxon>Pseudomonadota</taxon>
        <taxon>Betaproteobacteria</taxon>
        <taxon>Burkholderiales</taxon>
        <taxon>Comamonadaceae</taxon>
        <taxon>Comamonas</taxon>
    </lineage>
</organism>
<protein>
    <recommendedName>
        <fullName evidence="4">Lipoprotein</fullName>
    </recommendedName>
</protein>
<sequence>MRILLLPLMLISGLGLLLCACVNLLALTGQLELLTSLLNEDQQTNLSVALGGGIFVVWIPAVLIAQRINNGNRLKFSWKKVLAGCPDWMRYAAFTIFGYAIVNFLAVISNSSVDNEQGVRAFTGHGMAFYAMAFSIFFSSWKRPGMLATRYCPAGHEVSHDDQFCSLCGLPAAQTGQDHN</sequence>
<reference evidence="2 3" key="1">
    <citation type="submission" date="2023-05" db="EMBL/GenBank/DDBJ databases">
        <authorList>
            <person name="Yin Y."/>
            <person name="Lu Z."/>
        </authorList>
    </citation>
    <scope>NUCLEOTIDE SEQUENCE [LARGE SCALE GENOMIC DNA]</scope>
    <source>
        <strain evidence="2 3">ZM22</strain>
    </source>
</reference>
<gene>
    <name evidence="2" type="ORF">QMY55_07090</name>
</gene>
<keyword evidence="3" id="KW-1185">Reference proteome</keyword>
<keyword evidence="1" id="KW-0472">Membrane</keyword>
<dbReference type="EMBL" id="CP125947">
    <property type="protein sequence ID" value="WHS66886.1"/>
    <property type="molecule type" value="Genomic_DNA"/>
</dbReference>
<feature type="transmembrane region" description="Helical" evidence="1">
    <location>
        <begin position="121"/>
        <end position="141"/>
    </location>
</feature>
<accession>A0ABY8SW97</accession>
<keyword evidence="1" id="KW-0812">Transmembrane</keyword>
<evidence type="ECO:0000313" key="2">
    <source>
        <dbReference type="EMBL" id="WHS66886.1"/>
    </source>
</evidence>
<keyword evidence="1" id="KW-1133">Transmembrane helix</keyword>
<dbReference type="RefSeq" id="WP_283487961.1">
    <property type="nucleotide sequence ID" value="NZ_CP125947.1"/>
</dbReference>
<name>A0ABY8SW97_9BURK</name>
<feature type="transmembrane region" description="Helical" evidence="1">
    <location>
        <begin position="50"/>
        <end position="68"/>
    </location>
</feature>
<dbReference type="PROSITE" id="PS51257">
    <property type="entry name" value="PROKAR_LIPOPROTEIN"/>
    <property type="match status" value="1"/>
</dbReference>
<evidence type="ECO:0000256" key="1">
    <source>
        <dbReference type="SAM" id="Phobius"/>
    </source>
</evidence>